<dbReference type="OrthoDB" id="3478678at2"/>
<dbReference type="Proteomes" id="UP000309174">
    <property type="component" value="Unassembled WGS sequence"/>
</dbReference>
<accession>A0A5C4JAU7</accession>
<gene>
    <name evidence="2" type="ORF">ETD83_17555</name>
</gene>
<dbReference type="AlphaFoldDB" id="A0A5C4JAU7"/>
<evidence type="ECO:0000313" key="3">
    <source>
        <dbReference type="Proteomes" id="UP000309174"/>
    </source>
</evidence>
<name>A0A5C4JAU7_9ACTN</name>
<evidence type="ECO:0000313" key="2">
    <source>
        <dbReference type="EMBL" id="TMR00144.1"/>
    </source>
</evidence>
<keyword evidence="3" id="KW-1185">Reference proteome</keyword>
<evidence type="ECO:0000256" key="1">
    <source>
        <dbReference type="SAM" id="MobiDB-lite"/>
    </source>
</evidence>
<dbReference type="RefSeq" id="WP_138646201.1">
    <property type="nucleotide sequence ID" value="NZ_VCKW01000081.1"/>
</dbReference>
<protein>
    <submittedName>
        <fullName evidence="2">Uncharacterized protein</fullName>
    </submittedName>
</protein>
<organism evidence="2 3">
    <name type="scientific">Actinomadura soli</name>
    <dbReference type="NCBI Taxonomy" id="2508997"/>
    <lineage>
        <taxon>Bacteria</taxon>
        <taxon>Bacillati</taxon>
        <taxon>Actinomycetota</taxon>
        <taxon>Actinomycetes</taxon>
        <taxon>Streptosporangiales</taxon>
        <taxon>Thermomonosporaceae</taxon>
        <taxon>Actinomadura</taxon>
    </lineage>
</organism>
<feature type="region of interest" description="Disordered" evidence="1">
    <location>
        <begin position="92"/>
        <end position="114"/>
    </location>
</feature>
<sequence length="114" mass="12470">MAMKADAALHALSQRLRIYDGMAATVYDNQLRVTRWFPDGERRTTITCSLRPRDGDHLWFWDAQRRPITEAENVSDAALRIAADMALLPPVSAAGTRGTPAERGGQDCGRGGAS</sequence>
<dbReference type="EMBL" id="VCKW01000081">
    <property type="protein sequence ID" value="TMR00144.1"/>
    <property type="molecule type" value="Genomic_DNA"/>
</dbReference>
<reference evidence="2 3" key="1">
    <citation type="submission" date="2019-05" db="EMBL/GenBank/DDBJ databases">
        <title>Draft genome sequence of Actinomadura sp. 14C53.</title>
        <authorList>
            <person name="Saricaoglu S."/>
            <person name="Isik K."/>
        </authorList>
    </citation>
    <scope>NUCLEOTIDE SEQUENCE [LARGE SCALE GENOMIC DNA]</scope>
    <source>
        <strain evidence="2 3">14C53</strain>
    </source>
</reference>
<proteinExistence type="predicted"/>
<comment type="caution">
    <text evidence="2">The sequence shown here is derived from an EMBL/GenBank/DDBJ whole genome shotgun (WGS) entry which is preliminary data.</text>
</comment>